<reference evidence="1" key="1">
    <citation type="submission" date="2019-10" db="EMBL/GenBank/DDBJ databases">
        <authorList>
            <person name="Soares A.E.R."/>
            <person name="Aleixo A."/>
            <person name="Schneider P."/>
            <person name="Miyaki C.Y."/>
            <person name="Schneider M.P."/>
            <person name="Mello C."/>
            <person name="Vasconcelos A.T.R."/>
        </authorList>
    </citation>
    <scope>NUCLEOTIDE SEQUENCE</scope>
    <source>
        <tissue evidence="1">Muscle</tissue>
    </source>
</reference>
<dbReference type="PANTHER" id="PTHR33332">
    <property type="entry name" value="REVERSE TRANSCRIPTASE DOMAIN-CONTAINING PROTEIN"/>
    <property type="match status" value="1"/>
</dbReference>
<organism evidence="1 2">
    <name type="scientific">Willisornis vidua</name>
    <name type="common">Xingu scale-backed antbird</name>
    <dbReference type="NCBI Taxonomy" id="1566151"/>
    <lineage>
        <taxon>Eukaryota</taxon>
        <taxon>Metazoa</taxon>
        <taxon>Chordata</taxon>
        <taxon>Craniata</taxon>
        <taxon>Vertebrata</taxon>
        <taxon>Euteleostomi</taxon>
        <taxon>Archelosauria</taxon>
        <taxon>Archosauria</taxon>
        <taxon>Dinosauria</taxon>
        <taxon>Saurischia</taxon>
        <taxon>Theropoda</taxon>
        <taxon>Coelurosauria</taxon>
        <taxon>Aves</taxon>
        <taxon>Neognathae</taxon>
        <taxon>Neoaves</taxon>
        <taxon>Telluraves</taxon>
        <taxon>Australaves</taxon>
        <taxon>Passeriformes</taxon>
        <taxon>Thamnophilidae</taxon>
        <taxon>Willisornis</taxon>
    </lineage>
</organism>
<sequence length="135" mass="15421">MELVKGLEHKSYVQPLKGLAMFSLEKRRLKGNLVALYNYLTGGCSQVEVGLLSQATSNRKRGHNLKLHQVLFNIFINDINKGIKYTISKFADDTKLSGAVDMPKGWDAIQRDLDKLEKKVHENLMRLNETRHKLV</sequence>
<protein>
    <submittedName>
        <fullName evidence="1">Rna-directed dna polymerase from mobile element jockey-like</fullName>
    </submittedName>
</protein>
<evidence type="ECO:0000313" key="2">
    <source>
        <dbReference type="Proteomes" id="UP001145742"/>
    </source>
</evidence>
<proteinExistence type="predicted"/>
<dbReference type="Proteomes" id="UP001145742">
    <property type="component" value="Unassembled WGS sequence"/>
</dbReference>
<name>A0ABQ9DUF9_9PASS</name>
<comment type="caution">
    <text evidence="1">The sequence shown here is derived from an EMBL/GenBank/DDBJ whole genome shotgun (WGS) entry which is preliminary data.</text>
</comment>
<evidence type="ECO:0000313" key="1">
    <source>
        <dbReference type="EMBL" id="KAJ7427883.1"/>
    </source>
</evidence>
<dbReference type="EMBL" id="WHWB01031796">
    <property type="protein sequence ID" value="KAJ7427883.1"/>
    <property type="molecule type" value="Genomic_DNA"/>
</dbReference>
<gene>
    <name evidence="1" type="ORF">WISP_03188</name>
</gene>
<accession>A0ABQ9DUF9</accession>
<keyword evidence="2" id="KW-1185">Reference proteome</keyword>